<dbReference type="Gene3D" id="2.130.10.10">
    <property type="entry name" value="YVTN repeat-like/Quinoprotein amine dehydrogenase"/>
    <property type="match status" value="3"/>
</dbReference>
<keyword evidence="5" id="KW-0547">Nucleotide-binding</keyword>
<accession>A0ABY6IYY3</accession>
<gene>
    <name evidence="11" type="ORF">MKQ68_20080</name>
</gene>
<sequence>MLCFTAGKAQQSYVYTHYTVEDGLRNNQVISLLSDSRGYMWLGTANGLQRYDGVSFRFVDMPFSNPSIARETVQCMYEDKSRKTLWFVLHSGVVAFDYGANKYHYYKIQHGHREGSVQISSIQRDKHGYLWTVSTQDNAYIFDEKKQAFVLYTRFLPEAPGKIVCVLEDGDDYLFGTTTGICRLDYKKRTYYHKEHNPNSLPYLDVPQFNQAVNNMYLTRQGILFVNIWPYGSAAPFLYTFDTRRNQLHEFTDFNVGGLRKTFEDSYGKTWVAGDRICLFDSTGQLQEEIVQDRSTRFGLDCSQLYAITPDNMHNIWLGTNNGVFIFNKEKQKFHTAHFPPIDNFVRPNFEPTDILQTSPDKVYVSSWGQGLLVYDSTLTHLIKAYRHPNDAFFNLGWNLLRDREGNIWMAAQHGRYAILNPKTGSIKYERSDTFDNRTIRCMTMDTAGNIWMGTQRGLVVKWDVKQRQFTRYQDSLYHTNQPLWGHIMDLEADHLGNIYIGTGAYGLLQMDAATGRIKKRYGKDEPENRLPGNGIHNIQVMGDTLVLGTMEGIALINTRTGHITTFTEKDGLPVNMITNVQLINRNLFFTTNFNLGKINLDNRKLVNYGRKYGIVEEAFEQTANHRLMNGRIVVGSVKSLISFDPDQLEDPQPPPDVRITSLQLGERLLNADSILLESDLLRLSYKEGPLTIGYNAMAYLDQDNITYYYQLEGVDPQPVVAGTRVLVNYANLPSGRHTFKVWCENGEGLASAHVTTFMLQVASPYYRQWWFFMLILMLIAGLAYLGYRIRINRLIATEQVRRRIARDLHDDMGSTLTSINIMTTMAKRNVRQDNQKTEDFLLKIGESTTRMMESMDDIVWSINPNNDNMPIILARMREFTTSMFEAREIGFTFHADEAVQHLKLTLESRHDFFMIFKEAINNIAKHAQATHVDIIIDYKKKTLIMQVKDNGHGFKPGSNSDGDGLFNMQRRAQRMRGSLEIASAPGSGTRICLRFPTT</sequence>
<keyword evidence="6 11" id="KW-0418">Kinase</keyword>
<evidence type="ECO:0000256" key="7">
    <source>
        <dbReference type="ARBA" id="ARBA00022840"/>
    </source>
</evidence>
<keyword evidence="9" id="KW-0812">Transmembrane</keyword>
<dbReference type="InterPro" id="IPR011123">
    <property type="entry name" value="Y_Y_Y"/>
</dbReference>
<keyword evidence="8" id="KW-0902">Two-component regulatory system</keyword>
<evidence type="ECO:0000256" key="6">
    <source>
        <dbReference type="ARBA" id="ARBA00022777"/>
    </source>
</evidence>
<feature type="domain" description="Histidine kinase" evidence="10">
    <location>
        <begin position="808"/>
        <end position="999"/>
    </location>
</feature>
<dbReference type="Gene3D" id="3.30.565.10">
    <property type="entry name" value="Histidine kinase-like ATPase, C-terminal domain"/>
    <property type="match status" value="1"/>
</dbReference>
<keyword evidence="12" id="KW-1185">Reference proteome</keyword>
<dbReference type="SUPFAM" id="SSF63829">
    <property type="entry name" value="Calcium-dependent phosphotriesterase"/>
    <property type="match status" value="2"/>
</dbReference>
<evidence type="ECO:0000256" key="4">
    <source>
        <dbReference type="ARBA" id="ARBA00022679"/>
    </source>
</evidence>
<evidence type="ECO:0000259" key="10">
    <source>
        <dbReference type="PROSITE" id="PS50109"/>
    </source>
</evidence>
<keyword evidence="4" id="KW-0808">Transferase</keyword>
<evidence type="ECO:0000313" key="12">
    <source>
        <dbReference type="Proteomes" id="UP001162741"/>
    </source>
</evidence>
<keyword evidence="9" id="KW-0472">Membrane</keyword>
<name>A0ABY6IYY3_9BACT</name>
<keyword evidence="7" id="KW-0067">ATP-binding</keyword>
<dbReference type="SUPFAM" id="SSF55874">
    <property type="entry name" value="ATPase domain of HSP90 chaperone/DNA topoisomerase II/histidine kinase"/>
    <property type="match status" value="1"/>
</dbReference>
<evidence type="ECO:0000256" key="5">
    <source>
        <dbReference type="ARBA" id="ARBA00022741"/>
    </source>
</evidence>
<organism evidence="11 12">
    <name type="scientific">Chitinophaga horti</name>
    <dbReference type="NCBI Taxonomy" id="2920382"/>
    <lineage>
        <taxon>Bacteria</taxon>
        <taxon>Pseudomonadati</taxon>
        <taxon>Bacteroidota</taxon>
        <taxon>Chitinophagia</taxon>
        <taxon>Chitinophagales</taxon>
        <taxon>Chitinophagaceae</taxon>
        <taxon>Chitinophaga</taxon>
    </lineage>
</organism>
<dbReference type="Pfam" id="PF02518">
    <property type="entry name" value="HATPase_c"/>
    <property type="match status" value="1"/>
</dbReference>
<proteinExistence type="predicted"/>
<dbReference type="InterPro" id="IPR011110">
    <property type="entry name" value="Reg_prop"/>
</dbReference>
<dbReference type="RefSeq" id="WP_264280656.1">
    <property type="nucleotide sequence ID" value="NZ_CP107006.1"/>
</dbReference>
<evidence type="ECO:0000256" key="1">
    <source>
        <dbReference type="ARBA" id="ARBA00000085"/>
    </source>
</evidence>
<dbReference type="Gene3D" id="2.60.40.10">
    <property type="entry name" value="Immunoglobulins"/>
    <property type="match status" value="1"/>
</dbReference>
<dbReference type="GO" id="GO:0016301">
    <property type="term" value="F:kinase activity"/>
    <property type="evidence" value="ECO:0007669"/>
    <property type="project" value="UniProtKB-KW"/>
</dbReference>
<dbReference type="InterPro" id="IPR015943">
    <property type="entry name" value="WD40/YVTN_repeat-like_dom_sf"/>
</dbReference>
<evidence type="ECO:0000256" key="2">
    <source>
        <dbReference type="ARBA" id="ARBA00012438"/>
    </source>
</evidence>
<evidence type="ECO:0000313" key="11">
    <source>
        <dbReference type="EMBL" id="UYQ92386.1"/>
    </source>
</evidence>
<evidence type="ECO:0000256" key="8">
    <source>
        <dbReference type="ARBA" id="ARBA00023012"/>
    </source>
</evidence>
<keyword evidence="9" id="KW-1133">Transmembrane helix</keyword>
<dbReference type="InterPro" id="IPR003594">
    <property type="entry name" value="HATPase_dom"/>
</dbReference>
<reference evidence="11" key="1">
    <citation type="submission" date="2022-10" db="EMBL/GenBank/DDBJ databases">
        <title>Chitinophaga sp. nov., isolated from soil.</title>
        <authorList>
            <person name="Jeon C.O."/>
        </authorList>
    </citation>
    <scope>NUCLEOTIDE SEQUENCE</scope>
    <source>
        <strain evidence="11">R8</strain>
    </source>
</reference>
<dbReference type="PANTHER" id="PTHR24421:SF10">
    <property type="entry name" value="NITRATE_NITRITE SENSOR PROTEIN NARQ"/>
    <property type="match status" value="1"/>
</dbReference>
<dbReference type="EMBL" id="CP107006">
    <property type="protein sequence ID" value="UYQ92386.1"/>
    <property type="molecule type" value="Genomic_DNA"/>
</dbReference>
<dbReference type="InterPro" id="IPR013783">
    <property type="entry name" value="Ig-like_fold"/>
</dbReference>
<dbReference type="EC" id="2.7.13.3" evidence="2"/>
<dbReference type="PANTHER" id="PTHR24421">
    <property type="entry name" value="NITRATE/NITRITE SENSOR PROTEIN NARX-RELATED"/>
    <property type="match status" value="1"/>
</dbReference>
<dbReference type="SMART" id="SM00387">
    <property type="entry name" value="HATPase_c"/>
    <property type="match status" value="1"/>
</dbReference>
<dbReference type="InterPro" id="IPR036890">
    <property type="entry name" value="HATPase_C_sf"/>
</dbReference>
<dbReference type="Proteomes" id="UP001162741">
    <property type="component" value="Chromosome"/>
</dbReference>
<dbReference type="Pfam" id="PF07494">
    <property type="entry name" value="Reg_prop"/>
    <property type="match status" value="1"/>
</dbReference>
<feature type="transmembrane region" description="Helical" evidence="9">
    <location>
        <begin position="770"/>
        <end position="788"/>
    </location>
</feature>
<keyword evidence="3" id="KW-0597">Phosphoprotein</keyword>
<evidence type="ECO:0000256" key="3">
    <source>
        <dbReference type="ARBA" id="ARBA00022553"/>
    </source>
</evidence>
<dbReference type="Pfam" id="PF07730">
    <property type="entry name" value="HisKA_3"/>
    <property type="match status" value="1"/>
</dbReference>
<comment type="catalytic activity">
    <reaction evidence="1">
        <text>ATP + protein L-histidine = ADP + protein N-phospho-L-histidine.</text>
        <dbReference type="EC" id="2.7.13.3"/>
    </reaction>
</comment>
<dbReference type="InterPro" id="IPR011712">
    <property type="entry name" value="Sig_transdc_His_kin_sub3_dim/P"/>
</dbReference>
<protein>
    <recommendedName>
        <fullName evidence="2">histidine kinase</fullName>
        <ecNumber evidence="2">2.7.13.3</ecNumber>
    </recommendedName>
</protein>
<dbReference type="Gene3D" id="1.20.5.1930">
    <property type="match status" value="1"/>
</dbReference>
<dbReference type="CDD" id="cd16917">
    <property type="entry name" value="HATPase_UhpB-NarQ-NarX-like"/>
    <property type="match status" value="1"/>
</dbReference>
<evidence type="ECO:0000256" key="9">
    <source>
        <dbReference type="SAM" id="Phobius"/>
    </source>
</evidence>
<dbReference type="PROSITE" id="PS50109">
    <property type="entry name" value="HIS_KIN"/>
    <property type="match status" value="1"/>
</dbReference>
<dbReference type="Pfam" id="PF07495">
    <property type="entry name" value="Y_Y_Y"/>
    <property type="match status" value="1"/>
</dbReference>
<dbReference type="InterPro" id="IPR005467">
    <property type="entry name" value="His_kinase_dom"/>
</dbReference>
<dbReference type="InterPro" id="IPR050482">
    <property type="entry name" value="Sensor_HK_TwoCompSys"/>
</dbReference>